<reference evidence="2" key="2">
    <citation type="journal article" date="2023" name="Plants (Basel)">
        <title>Annotation of the Turnera subulata (Passifloraceae) Draft Genome Reveals the S-Locus Evolved after the Divergence of Turneroideae from Passifloroideae in a Stepwise Manner.</title>
        <authorList>
            <person name="Henning P.M."/>
            <person name="Roalson E.H."/>
            <person name="Mir W."/>
            <person name="McCubbin A.G."/>
            <person name="Shore J.S."/>
        </authorList>
    </citation>
    <scope>NUCLEOTIDE SEQUENCE</scope>
    <source>
        <strain evidence="2">F60SS</strain>
    </source>
</reference>
<reference evidence="2" key="1">
    <citation type="submission" date="2022-02" db="EMBL/GenBank/DDBJ databases">
        <authorList>
            <person name="Henning P.M."/>
            <person name="McCubbin A.G."/>
            <person name="Shore J.S."/>
        </authorList>
    </citation>
    <scope>NUCLEOTIDE SEQUENCE</scope>
    <source>
        <strain evidence="2">F60SS</strain>
        <tissue evidence="2">Leaves</tissue>
    </source>
</reference>
<feature type="region of interest" description="Disordered" evidence="1">
    <location>
        <begin position="165"/>
        <end position="219"/>
    </location>
</feature>
<accession>A0A9Q0G3D4</accession>
<name>A0A9Q0G3D4_9ROSI</name>
<feature type="region of interest" description="Disordered" evidence="1">
    <location>
        <begin position="36"/>
        <end position="119"/>
    </location>
</feature>
<keyword evidence="3" id="KW-1185">Reference proteome</keyword>
<sequence length="307" mass="33938">MRCKKHPCDQSSSVGVCASCLRECLLALMAAQAQHQAQLPSDDDHPTSRKPDHHHHHHPPLIFPRSVSPYVTRRKSDDPPTSCSHPQPRHLLFYSTPQVGPTHNSNSNSSSHYYARKQHHRARSSSLFSSLFRSRSEKFNPDPAGSSPSWFSSFFSRRRRKQSLPAAASMPMEYSAASAARRPRRVPDRGMSPGSEGEWEEDCDPWPSGSGCSSSESAHGWNWKKTPVVGAVRRGKGGGHEKSVSGLTFCLSPLVRASPSRHWNHKGGVPPDEVRAQGKPHLSAAASYCANRSRKLADFGRVNNHNC</sequence>
<evidence type="ECO:0000256" key="1">
    <source>
        <dbReference type="SAM" id="MobiDB-lite"/>
    </source>
</evidence>
<dbReference type="PANTHER" id="PTHR35486:SF1">
    <property type="entry name" value="OS02G0689500 PROTEIN"/>
    <property type="match status" value="1"/>
</dbReference>
<evidence type="ECO:0000313" key="2">
    <source>
        <dbReference type="EMBL" id="KAJ4842468.1"/>
    </source>
</evidence>
<proteinExistence type="predicted"/>
<organism evidence="2 3">
    <name type="scientific">Turnera subulata</name>
    <dbReference type="NCBI Taxonomy" id="218843"/>
    <lineage>
        <taxon>Eukaryota</taxon>
        <taxon>Viridiplantae</taxon>
        <taxon>Streptophyta</taxon>
        <taxon>Embryophyta</taxon>
        <taxon>Tracheophyta</taxon>
        <taxon>Spermatophyta</taxon>
        <taxon>Magnoliopsida</taxon>
        <taxon>eudicotyledons</taxon>
        <taxon>Gunneridae</taxon>
        <taxon>Pentapetalae</taxon>
        <taxon>rosids</taxon>
        <taxon>fabids</taxon>
        <taxon>Malpighiales</taxon>
        <taxon>Passifloraceae</taxon>
        <taxon>Turnera</taxon>
    </lineage>
</organism>
<dbReference type="EMBL" id="JAKUCV010002480">
    <property type="protein sequence ID" value="KAJ4842468.1"/>
    <property type="molecule type" value="Genomic_DNA"/>
</dbReference>
<feature type="compositionally biased region" description="Low complexity" evidence="1">
    <location>
        <begin position="208"/>
        <end position="217"/>
    </location>
</feature>
<gene>
    <name evidence="2" type="ORF">Tsubulata_001822</name>
</gene>
<evidence type="ECO:0000313" key="3">
    <source>
        <dbReference type="Proteomes" id="UP001141552"/>
    </source>
</evidence>
<dbReference type="OrthoDB" id="688025at2759"/>
<dbReference type="Proteomes" id="UP001141552">
    <property type="component" value="Unassembled WGS sequence"/>
</dbReference>
<dbReference type="AlphaFoldDB" id="A0A9Q0G3D4"/>
<comment type="caution">
    <text evidence="2">The sequence shown here is derived from an EMBL/GenBank/DDBJ whole genome shotgun (WGS) entry which is preliminary data.</text>
</comment>
<dbReference type="PANTHER" id="PTHR35486">
    <property type="entry name" value="EXPRESSED PROTEIN"/>
    <property type="match status" value="1"/>
</dbReference>
<protein>
    <submittedName>
        <fullName evidence="2">Uncharacterized protein</fullName>
    </submittedName>
</protein>